<dbReference type="Proteomes" id="UP000636800">
    <property type="component" value="Unassembled WGS sequence"/>
</dbReference>
<dbReference type="Proteomes" id="UP000639772">
    <property type="component" value="Unassembled WGS sequence"/>
</dbReference>
<evidence type="ECO:0000313" key="3">
    <source>
        <dbReference type="EMBL" id="KAG0471082.1"/>
    </source>
</evidence>
<feature type="compositionally biased region" description="Basic residues" evidence="1">
    <location>
        <begin position="65"/>
        <end position="74"/>
    </location>
</feature>
<protein>
    <submittedName>
        <fullName evidence="2">Uncharacterized protein</fullName>
    </submittedName>
</protein>
<name>A0A835QJB6_VANPL</name>
<proteinExistence type="predicted"/>
<feature type="region of interest" description="Disordered" evidence="1">
    <location>
        <begin position="1"/>
        <end position="26"/>
    </location>
</feature>
<dbReference type="AlphaFoldDB" id="A0A835QJB6"/>
<keyword evidence="4" id="KW-1185">Reference proteome</keyword>
<dbReference type="EMBL" id="JADCNL010000008">
    <property type="protein sequence ID" value="KAG0469743.1"/>
    <property type="molecule type" value="Genomic_DNA"/>
</dbReference>
<gene>
    <name evidence="3" type="ORF">HPP92_015628</name>
    <name evidence="2" type="ORF">HPP92_016443</name>
</gene>
<evidence type="ECO:0000256" key="1">
    <source>
        <dbReference type="SAM" id="MobiDB-lite"/>
    </source>
</evidence>
<dbReference type="EMBL" id="JADCNM010000008">
    <property type="protein sequence ID" value="KAG0471082.1"/>
    <property type="molecule type" value="Genomic_DNA"/>
</dbReference>
<evidence type="ECO:0000313" key="5">
    <source>
        <dbReference type="Proteomes" id="UP000639772"/>
    </source>
</evidence>
<organism evidence="2 4">
    <name type="scientific">Vanilla planifolia</name>
    <name type="common">Vanilla</name>
    <dbReference type="NCBI Taxonomy" id="51239"/>
    <lineage>
        <taxon>Eukaryota</taxon>
        <taxon>Viridiplantae</taxon>
        <taxon>Streptophyta</taxon>
        <taxon>Embryophyta</taxon>
        <taxon>Tracheophyta</taxon>
        <taxon>Spermatophyta</taxon>
        <taxon>Magnoliopsida</taxon>
        <taxon>Liliopsida</taxon>
        <taxon>Asparagales</taxon>
        <taxon>Orchidaceae</taxon>
        <taxon>Vanilloideae</taxon>
        <taxon>Vanilleae</taxon>
        <taxon>Vanilla</taxon>
    </lineage>
</organism>
<reference evidence="4 5" key="1">
    <citation type="journal article" date="2020" name="Nat. Food">
        <title>A phased Vanilla planifolia genome enables genetic improvement of flavour and production.</title>
        <authorList>
            <person name="Hasing T."/>
            <person name="Tang H."/>
            <person name="Brym M."/>
            <person name="Khazi F."/>
            <person name="Huang T."/>
            <person name="Chambers A.H."/>
        </authorList>
    </citation>
    <scope>NUCLEOTIDE SEQUENCE [LARGE SCALE GENOMIC DNA]</scope>
    <source>
        <tissue evidence="2">Leaf</tissue>
    </source>
</reference>
<evidence type="ECO:0000313" key="4">
    <source>
        <dbReference type="Proteomes" id="UP000636800"/>
    </source>
</evidence>
<evidence type="ECO:0000313" key="2">
    <source>
        <dbReference type="EMBL" id="KAG0469743.1"/>
    </source>
</evidence>
<feature type="compositionally biased region" description="Low complexity" evidence="1">
    <location>
        <begin position="50"/>
        <end position="63"/>
    </location>
</feature>
<accession>A0A835QJB6</accession>
<comment type="caution">
    <text evidence="2">The sequence shown here is derived from an EMBL/GenBank/DDBJ whole genome shotgun (WGS) entry which is preliminary data.</text>
</comment>
<feature type="region of interest" description="Disordered" evidence="1">
    <location>
        <begin position="45"/>
        <end position="74"/>
    </location>
</feature>
<sequence length="195" mass="21803">MSIELGRWPPSATLRSERTNSTIDPERIPLLHRPLALSTTANANPELLLPTHPSHTAPSSTSAKTRPRPYNHHLHRQPRGLHQNSLFIFWPAYNGHAIIATPPRSTPEQSSTCNSVTKPTNRLVLEHFHLRSPTISPPYLDRLSGPEILEVTIPRDRFRHRRRSIHYPSPSGGFSPPKEISALRSNPAAISVICA</sequence>